<reference evidence="10 11" key="1">
    <citation type="submission" date="2019-06" db="EMBL/GenBank/DDBJ databases">
        <title>Streptomyces sporangiiformans sp. nov., a novel actinomycete isolated from soil in Mount Song.</title>
        <authorList>
            <person name="Han L."/>
        </authorList>
    </citation>
    <scope>NUCLEOTIDE SEQUENCE [LARGE SCALE GENOMIC DNA]</scope>
    <source>
        <strain evidence="10 11">NEAU-SSA 1</strain>
    </source>
</reference>
<keyword evidence="6 8" id="KW-0408">Iron</keyword>
<dbReference type="GO" id="GO:0004497">
    <property type="term" value="F:monooxygenase activity"/>
    <property type="evidence" value="ECO:0007669"/>
    <property type="project" value="UniProtKB-KW"/>
</dbReference>
<feature type="compositionally biased region" description="Gly residues" evidence="9">
    <location>
        <begin position="27"/>
        <end position="39"/>
    </location>
</feature>
<dbReference type="SUPFAM" id="SSF48264">
    <property type="entry name" value="Cytochrome P450"/>
    <property type="match status" value="1"/>
</dbReference>
<dbReference type="PRINTS" id="PR00385">
    <property type="entry name" value="P450"/>
</dbReference>
<comment type="caution">
    <text evidence="10">The sequence shown here is derived from an EMBL/GenBank/DDBJ whole genome shotgun (WGS) entry which is preliminary data.</text>
</comment>
<dbReference type="PANTHER" id="PTHR46696">
    <property type="entry name" value="P450, PUTATIVE (EUROFUNG)-RELATED"/>
    <property type="match status" value="1"/>
</dbReference>
<dbReference type="FunFam" id="1.10.630.10:FF:000018">
    <property type="entry name" value="Cytochrome P450 monooxygenase"/>
    <property type="match status" value="1"/>
</dbReference>
<dbReference type="InterPro" id="IPR001128">
    <property type="entry name" value="Cyt_P450"/>
</dbReference>
<dbReference type="AlphaFoldDB" id="A0A505DCN9"/>
<dbReference type="InterPro" id="IPR017972">
    <property type="entry name" value="Cyt_P450_CS"/>
</dbReference>
<evidence type="ECO:0000256" key="2">
    <source>
        <dbReference type="ARBA" id="ARBA00010617"/>
    </source>
</evidence>
<dbReference type="PROSITE" id="PS00086">
    <property type="entry name" value="CYTOCHROME_P450"/>
    <property type="match status" value="1"/>
</dbReference>
<dbReference type="GO" id="GO:0020037">
    <property type="term" value="F:heme binding"/>
    <property type="evidence" value="ECO:0007669"/>
    <property type="project" value="InterPro"/>
</dbReference>
<feature type="region of interest" description="Disordered" evidence="9">
    <location>
        <begin position="1"/>
        <end position="46"/>
    </location>
</feature>
<evidence type="ECO:0000256" key="9">
    <source>
        <dbReference type="SAM" id="MobiDB-lite"/>
    </source>
</evidence>
<proteinExistence type="inferred from homology"/>
<dbReference type="InterPro" id="IPR002397">
    <property type="entry name" value="Cyt_P450_B"/>
</dbReference>
<evidence type="ECO:0000313" key="10">
    <source>
        <dbReference type="EMBL" id="TPQ21504.1"/>
    </source>
</evidence>
<keyword evidence="7 8" id="KW-0503">Monooxygenase</keyword>
<accession>A0A505DCN9</accession>
<dbReference type="PRINTS" id="PR00359">
    <property type="entry name" value="BP450"/>
</dbReference>
<dbReference type="Pfam" id="PF00067">
    <property type="entry name" value="p450"/>
    <property type="match status" value="1"/>
</dbReference>
<dbReference type="EMBL" id="VCHX02000117">
    <property type="protein sequence ID" value="TPQ21504.1"/>
    <property type="molecule type" value="Genomic_DNA"/>
</dbReference>
<dbReference type="InterPro" id="IPR036396">
    <property type="entry name" value="Cyt_P450_sf"/>
</dbReference>
<evidence type="ECO:0000256" key="1">
    <source>
        <dbReference type="ARBA" id="ARBA00001971"/>
    </source>
</evidence>
<comment type="cofactor">
    <cofactor evidence="1">
        <name>heme</name>
        <dbReference type="ChEBI" id="CHEBI:30413"/>
    </cofactor>
</comment>
<dbReference type="GO" id="GO:0005506">
    <property type="term" value="F:iron ion binding"/>
    <property type="evidence" value="ECO:0007669"/>
    <property type="project" value="InterPro"/>
</dbReference>
<dbReference type="OrthoDB" id="3218463at2"/>
<dbReference type="PANTHER" id="PTHR46696:SF5">
    <property type="entry name" value="CYTOCHROME P450 BJ-1"/>
    <property type="match status" value="1"/>
</dbReference>
<evidence type="ECO:0000256" key="6">
    <source>
        <dbReference type="ARBA" id="ARBA00023004"/>
    </source>
</evidence>
<keyword evidence="4 8" id="KW-0479">Metal-binding</keyword>
<evidence type="ECO:0000256" key="5">
    <source>
        <dbReference type="ARBA" id="ARBA00023002"/>
    </source>
</evidence>
<evidence type="ECO:0000256" key="4">
    <source>
        <dbReference type="ARBA" id="ARBA00022723"/>
    </source>
</evidence>
<dbReference type="GO" id="GO:0016705">
    <property type="term" value="F:oxidoreductase activity, acting on paired donors, with incorporation or reduction of molecular oxygen"/>
    <property type="evidence" value="ECO:0007669"/>
    <property type="project" value="InterPro"/>
</dbReference>
<sequence>MGLPDLAGAAGSEEDLVGRSDSKQGDSGQGAGKQGGGERGAGEQVLSYPLSSRTALGPPQEWQRLRQRCPVARVTLPSGDEASLLTRFEDVKQVLSDPRFGRLLDADDAARISDTESGGVFNDDMAAAIPQTGEAHQRWRRMLTKWFTAKRMAALRPGIEAMAERLIDDMVKRGHPVDLKAGLGFPLPVWVICDLLGVPDADRNRFAHWSDTMLNLTRYQQQEVDAAQAEFVEYMAAHIAAKRAKPGDDLLSELTTAAGPGGYRMSDRELVATGQGLLIAGHETTANMIGKMVAMLLADRRLWERLLADRSLVRSTVEEALRLDANPGLGMPRYIAEEVEVAGTVLPRGTTVMCSMAAANRDETAFDAAEEMMLDRAPNPHLAFGVGPHSCLGQALARTELQAVLEVLLRRLPSLELAVPPEDLRRVEGLVIGGLSEVPVRW</sequence>
<evidence type="ECO:0000256" key="3">
    <source>
        <dbReference type="ARBA" id="ARBA00022617"/>
    </source>
</evidence>
<evidence type="ECO:0000313" key="11">
    <source>
        <dbReference type="Proteomes" id="UP000317378"/>
    </source>
</evidence>
<keyword evidence="5 8" id="KW-0560">Oxidoreductase</keyword>
<comment type="similarity">
    <text evidence="2 8">Belongs to the cytochrome P450 family.</text>
</comment>
<gene>
    <name evidence="10" type="ORF">FGD71_014870</name>
</gene>
<name>A0A505DCN9_9ACTN</name>
<protein>
    <submittedName>
        <fullName evidence="10">Cytochrome P450</fullName>
    </submittedName>
</protein>
<dbReference type="CDD" id="cd11031">
    <property type="entry name" value="Cyp158A-like"/>
    <property type="match status" value="1"/>
</dbReference>
<keyword evidence="11" id="KW-1185">Reference proteome</keyword>
<organism evidence="10 11">
    <name type="scientific">Streptomyces sporangiiformans</name>
    <dbReference type="NCBI Taxonomy" id="2315329"/>
    <lineage>
        <taxon>Bacteria</taxon>
        <taxon>Bacillati</taxon>
        <taxon>Actinomycetota</taxon>
        <taxon>Actinomycetes</taxon>
        <taxon>Kitasatosporales</taxon>
        <taxon>Streptomycetaceae</taxon>
        <taxon>Streptomyces</taxon>
    </lineage>
</organism>
<evidence type="ECO:0000256" key="7">
    <source>
        <dbReference type="ARBA" id="ARBA00023033"/>
    </source>
</evidence>
<dbReference type="Proteomes" id="UP000317378">
    <property type="component" value="Unassembled WGS sequence"/>
</dbReference>
<dbReference type="Gene3D" id="1.10.630.10">
    <property type="entry name" value="Cytochrome P450"/>
    <property type="match status" value="1"/>
</dbReference>
<keyword evidence="3 8" id="KW-0349">Heme</keyword>
<evidence type="ECO:0000256" key="8">
    <source>
        <dbReference type="RuleBase" id="RU000461"/>
    </source>
</evidence>